<name>A0A2G5I541_CERBT</name>
<keyword evidence="3" id="KW-0498">Mitosis</keyword>
<evidence type="ECO:0000256" key="2">
    <source>
        <dbReference type="ARBA" id="ARBA00022618"/>
    </source>
</evidence>
<reference evidence="8 10" key="1">
    <citation type="submission" date="2015-10" db="EMBL/GenBank/DDBJ databases">
        <title>The cercosporin biosynthetic gene cluster was horizontally transferred to several fungal lineages and shown to be expanded in Cercospora beticola based on microsynteny with recipient genomes.</title>
        <authorList>
            <person name="De Jonge R."/>
            <person name="Ebert M.K."/>
            <person name="Suttle J.C."/>
            <person name="Jurick Ii W.M."/>
            <person name="Secor G.A."/>
            <person name="Thomma B.P."/>
            <person name="Van De Peer Y."/>
            <person name="Bolton M.D."/>
        </authorList>
    </citation>
    <scope>NUCLEOTIDE SEQUENCE [LARGE SCALE GENOMIC DNA]</scope>
    <source>
        <strain evidence="8 10">09-40</strain>
    </source>
</reference>
<dbReference type="Pfam" id="PF03256">
    <property type="entry name" value="ANAPC10"/>
    <property type="match status" value="1"/>
</dbReference>
<dbReference type="PANTHER" id="PTHR12936:SF0">
    <property type="entry name" value="ANAPHASE-PROMOTING COMPLEX SUBUNIT 10"/>
    <property type="match status" value="1"/>
</dbReference>
<evidence type="ECO:0000313" key="9">
    <source>
        <dbReference type="EMBL" id="WPA99552.1"/>
    </source>
</evidence>
<evidence type="ECO:0000313" key="8">
    <source>
        <dbReference type="EMBL" id="PIA99593.1"/>
    </source>
</evidence>
<dbReference type="OrthoDB" id="24948at2759"/>
<evidence type="ECO:0000256" key="4">
    <source>
        <dbReference type="ARBA" id="ARBA00022786"/>
    </source>
</evidence>
<evidence type="ECO:0000313" key="11">
    <source>
        <dbReference type="Proteomes" id="UP001302367"/>
    </source>
</evidence>
<dbReference type="PROSITE" id="PS51284">
    <property type="entry name" value="DOC"/>
    <property type="match status" value="1"/>
</dbReference>
<comment type="similarity">
    <text evidence="1">Belongs to the APC10 family.</text>
</comment>
<feature type="compositionally biased region" description="Basic residues" evidence="6">
    <location>
        <begin position="1"/>
        <end position="10"/>
    </location>
</feature>
<feature type="domain" description="DOC" evidence="7">
    <location>
        <begin position="99"/>
        <end position="316"/>
    </location>
</feature>
<keyword evidence="11" id="KW-1185">Reference proteome</keyword>
<gene>
    <name evidence="8" type="ORF">CB0940_02418</name>
    <name evidence="9" type="ORF">RHO25_004170</name>
</gene>
<feature type="compositionally biased region" description="Acidic residues" evidence="6">
    <location>
        <begin position="58"/>
        <end position="111"/>
    </location>
</feature>
<dbReference type="AlphaFoldDB" id="A0A2G5I541"/>
<dbReference type="GO" id="GO:0070979">
    <property type="term" value="P:protein K11-linked ubiquitination"/>
    <property type="evidence" value="ECO:0007669"/>
    <property type="project" value="TreeGrafter"/>
</dbReference>
<reference evidence="9 11" key="2">
    <citation type="submission" date="2023-09" db="EMBL/GenBank/DDBJ databases">
        <title>Complete-Gapless Cercospora beticola genome.</title>
        <authorList>
            <person name="Wyatt N.A."/>
            <person name="Spanner R.E."/>
            <person name="Bolton M.D."/>
        </authorList>
    </citation>
    <scope>NUCLEOTIDE SEQUENCE [LARGE SCALE GENOMIC DNA]</scope>
    <source>
        <strain evidence="9">Cb09-40</strain>
    </source>
</reference>
<feature type="compositionally biased region" description="Acidic residues" evidence="6">
    <location>
        <begin position="240"/>
        <end position="249"/>
    </location>
</feature>
<organism evidence="8 10">
    <name type="scientific">Cercospora beticola</name>
    <name type="common">Sugarbeet leaf spot fungus</name>
    <dbReference type="NCBI Taxonomy" id="122368"/>
    <lineage>
        <taxon>Eukaryota</taxon>
        <taxon>Fungi</taxon>
        <taxon>Dikarya</taxon>
        <taxon>Ascomycota</taxon>
        <taxon>Pezizomycotina</taxon>
        <taxon>Dothideomycetes</taxon>
        <taxon>Dothideomycetidae</taxon>
        <taxon>Mycosphaerellales</taxon>
        <taxon>Mycosphaerellaceae</taxon>
        <taxon>Cercospora</taxon>
    </lineage>
</organism>
<dbReference type="SUPFAM" id="SSF49785">
    <property type="entry name" value="Galactose-binding domain-like"/>
    <property type="match status" value="1"/>
</dbReference>
<sequence length="346" mass="38882">MPPSTRRPRHANPYARTRMNDDRHPARTPQYVSDDDDQELNASHIHEDLNAESGAEQDVAEGNEELPDSNPEDENLEEASLPSEEEEEDAPFPGEDEEDEDEEDLDLDLPTDEPFPPPGLKEISSLASWTVSTAKPGNGVLALRHPSTTQFWQSDGPQPHTLNIHFFKLVSILRIRIFLDFLSDESYTPTKIQFLAGMGIHDLIDFAEMSFEQPTGWIDVDFGNVGGGSNTDSSSANDFRDEEDWDDENDPSHRNYWSKRPVLRAFLVQVRILENHQNGKDTHLRAVQIFARDDESAKKEMGGGGKTVPVVKKNGKGNAVQLPSRALKKEANSIKLADWMMNPDIR</sequence>
<dbReference type="PANTHER" id="PTHR12936">
    <property type="entry name" value="ANAPHASE-PROMOTING COMPLEX 10"/>
    <property type="match status" value="1"/>
</dbReference>
<evidence type="ECO:0000256" key="1">
    <source>
        <dbReference type="ARBA" id="ARBA00006762"/>
    </source>
</evidence>
<evidence type="ECO:0000259" key="7">
    <source>
        <dbReference type="PROSITE" id="PS51284"/>
    </source>
</evidence>
<dbReference type="InterPro" id="IPR004939">
    <property type="entry name" value="APC_su10/DOC_dom"/>
</dbReference>
<feature type="region of interest" description="Disordered" evidence="6">
    <location>
        <begin position="1"/>
        <end position="117"/>
    </location>
</feature>
<evidence type="ECO:0000256" key="5">
    <source>
        <dbReference type="ARBA" id="ARBA00023306"/>
    </source>
</evidence>
<evidence type="ECO:0000313" key="10">
    <source>
        <dbReference type="Proteomes" id="UP000230605"/>
    </source>
</evidence>
<dbReference type="GO" id="GO:0031145">
    <property type="term" value="P:anaphase-promoting complex-dependent catabolic process"/>
    <property type="evidence" value="ECO:0007669"/>
    <property type="project" value="InterPro"/>
</dbReference>
<keyword evidence="5" id="KW-0131">Cell cycle</keyword>
<dbReference type="EMBL" id="LKMD01000101">
    <property type="protein sequence ID" value="PIA99593.1"/>
    <property type="molecule type" value="Genomic_DNA"/>
</dbReference>
<dbReference type="SMART" id="SM01337">
    <property type="entry name" value="APC10"/>
    <property type="match status" value="1"/>
</dbReference>
<dbReference type="InterPro" id="IPR016901">
    <property type="entry name" value="APC10/Doc1"/>
</dbReference>
<dbReference type="Proteomes" id="UP000230605">
    <property type="component" value="Chromosome 3"/>
</dbReference>
<keyword evidence="2" id="KW-0132">Cell division</keyword>
<dbReference type="InterPro" id="IPR008979">
    <property type="entry name" value="Galactose-bd-like_sf"/>
</dbReference>
<proteinExistence type="inferred from homology"/>
<dbReference type="Gene3D" id="2.60.120.260">
    <property type="entry name" value="Galactose-binding domain-like"/>
    <property type="match status" value="1"/>
</dbReference>
<dbReference type="GO" id="GO:0005680">
    <property type="term" value="C:anaphase-promoting complex"/>
    <property type="evidence" value="ECO:0007669"/>
    <property type="project" value="InterPro"/>
</dbReference>
<keyword evidence="4" id="KW-0833">Ubl conjugation pathway</keyword>
<accession>A0A2G5I541</accession>
<evidence type="ECO:0000256" key="6">
    <source>
        <dbReference type="SAM" id="MobiDB-lite"/>
    </source>
</evidence>
<protein>
    <submittedName>
        <fullName evidence="8">Anaphase-promoting complex subunit 10</fullName>
    </submittedName>
</protein>
<feature type="region of interest" description="Disordered" evidence="6">
    <location>
        <begin position="228"/>
        <end position="253"/>
    </location>
</feature>
<dbReference type="Proteomes" id="UP001302367">
    <property type="component" value="Chromosome 3"/>
</dbReference>
<evidence type="ECO:0000256" key="3">
    <source>
        <dbReference type="ARBA" id="ARBA00022776"/>
    </source>
</evidence>
<dbReference type="GO" id="GO:0051301">
    <property type="term" value="P:cell division"/>
    <property type="evidence" value="ECO:0007669"/>
    <property type="project" value="UniProtKB-KW"/>
</dbReference>
<dbReference type="CDD" id="cd08366">
    <property type="entry name" value="APC10"/>
    <property type="match status" value="1"/>
</dbReference>
<dbReference type="EMBL" id="CP134186">
    <property type="protein sequence ID" value="WPA99552.1"/>
    <property type="molecule type" value="Genomic_DNA"/>
</dbReference>